<dbReference type="InterPro" id="IPR027417">
    <property type="entry name" value="P-loop_NTPase"/>
</dbReference>
<sequence>MQVIKKLSDGQVDGFMNYKGNAKTHIICTITLVSFDEILTTLQFASTAKYIKSTPYVNEVSSDKALLKRYKNEIMYLKKELEEVSLETRVQAMEKDQLAQLLEEKDLLQKVQIEKIQNLTQMLVTSSSLKKLINLCSESDIFSNTLDTLTEIEWNPVTKLLSQSEFNSLCANYDNLVLDYEQLRRENEEMELKLKEKNDLDEFETLERKAKKDQENELSSKVELLREKEDQIKMLQEYTDSQKSESMKMDLSYSLETTKDLKQMKQTLIDAKTVALDAKRESAFLRSKNLKLKEKMKELASTCKQMENDMQLYQSQLETKRKCKWQSSKDLLSNMELQRKITYLQKELNKAVEENEALHNEVNLMSELKS</sequence>
<evidence type="ECO:0000256" key="5">
    <source>
        <dbReference type="SAM" id="Coils"/>
    </source>
</evidence>
<dbReference type="EMBL" id="MKHE01000030">
    <property type="protein sequence ID" value="OWK00791.1"/>
    <property type="molecule type" value="Genomic_DNA"/>
</dbReference>
<dbReference type="GO" id="GO:0008017">
    <property type="term" value="F:microtubule binding"/>
    <property type="evidence" value="ECO:0007669"/>
    <property type="project" value="TreeGrafter"/>
</dbReference>
<evidence type="ECO:0000256" key="1">
    <source>
        <dbReference type="ARBA" id="ARBA00022741"/>
    </source>
</evidence>
<evidence type="ECO:0000256" key="3">
    <source>
        <dbReference type="ARBA" id="ARBA00023054"/>
    </source>
</evidence>
<evidence type="ECO:0000313" key="7">
    <source>
        <dbReference type="Proteomes" id="UP000242450"/>
    </source>
</evidence>
<reference evidence="6 7" key="1">
    <citation type="journal article" date="2018" name="Mol. Genet. Genomics">
        <title>The red deer Cervus elaphus genome CerEla1.0: sequencing, annotating, genes, and chromosomes.</title>
        <authorList>
            <person name="Bana N.A."/>
            <person name="Nyiri A."/>
            <person name="Nagy J."/>
            <person name="Frank K."/>
            <person name="Nagy T."/>
            <person name="Steger V."/>
            <person name="Schiller M."/>
            <person name="Lakatos P."/>
            <person name="Sugar L."/>
            <person name="Horn P."/>
            <person name="Barta E."/>
            <person name="Orosz L."/>
        </authorList>
    </citation>
    <scope>NUCLEOTIDE SEQUENCE [LARGE SCALE GENOMIC DNA]</scope>
    <source>
        <strain evidence="6">Hungarian</strain>
    </source>
</reference>
<keyword evidence="4" id="KW-0505">Motor protein</keyword>
<proteinExistence type="predicted"/>
<keyword evidence="7" id="KW-1185">Reference proteome</keyword>
<dbReference type="OrthoDB" id="21525at2759"/>
<dbReference type="PANTHER" id="PTHR47968">
    <property type="entry name" value="CENTROMERE PROTEIN E"/>
    <property type="match status" value="1"/>
</dbReference>
<evidence type="ECO:0008006" key="8">
    <source>
        <dbReference type="Google" id="ProtNLM"/>
    </source>
</evidence>
<accession>A0A212C455</accession>
<dbReference type="GO" id="GO:0005874">
    <property type="term" value="C:microtubule"/>
    <property type="evidence" value="ECO:0007669"/>
    <property type="project" value="TreeGrafter"/>
</dbReference>
<protein>
    <recommendedName>
        <fullName evidence="8">Kinesin motor domain-containing protein</fullName>
    </recommendedName>
</protein>
<dbReference type="InterPro" id="IPR027640">
    <property type="entry name" value="Kinesin-like_fam"/>
</dbReference>
<dbReference type="Proteomes" id="UP000242450">
    <property type="component" value="Chromosome 30"/>
</dbReference>
<dbReference type="InterPro" id="IPR036961">
    <property type="entry name" value="Kinesin_motor_dom_sf"/>
</dbReference>
<dbReference type="AlphaFoldDB" id="A0A212C455"/>
<keyword evidence="2" id="KW-0067">ATP-binding</keyword>
<feature type="coiled-coil region" evidence="5">
    <location>
        <begin position="289"/>
        <end position="368"/>
    </location>
</feature>
<dbReference type="GO" id="GO:0007018">
    <property type="term" value="P:microtubule-based movement"/>
    <property type="evidence" value="ECO:0007669"/>
    <property type="project" value="InterPro"/>
</dbReference>
<keyword evidence="3 5" id="KW-0175">Coiled coil</keyword>
<dbReference type="GO" id="GO:0000278">
    <property type="term" value="P:mitotic cell cycle"/>
    <property type="evidence" value="ECO:0007669"/>
    <property type="project" value="TreeGrafter"/>
</dbReference>
<dbReference type="PANTHER" id="PTHR47968:SF75">
    <property type="entry name" value="CENTROMERE-ASSOCIATED PROTEIN E"/>
    <property type="match status" value="1"/>
</dbReference>
<evidence type="ECO:0000256" key="4">
    <source>
        <dbReference type="ARBA" id="ARBA00023175"/>
    </source>
</evidence>
<gene>
    <name evidence="6" type="ORF">Celaphus_00016616</name>
</gene>
<organism evidence="6 7">
    <name type="scientific">Cervus elaphus hippelaphus</name>
    <name type="common">European red deer</name>
    <dbReference type="NCBI Taxonomy" id="46360"/>
    <lineage>
        <taxon>Eukaryota</taxon>
        <taxon>Metazoa</taxon>
        <taxon>Chordata</taxon>
        <taxon>Craniata</taxon>
        <taxon>Vertebrata</taxon>
        <taxon>Euteleostomi</taxon>
        <taxon>Mammalia</taxon>
        <taxon>Eutheria</taxon>
        <taxon>Laurasiatheria</taxon>
        <taxon>Artiodactyla</taxon>
        <taxon>Ruminantia</taxon>
        <taxon>Pecora</taxon>
        <taxon>Cervidae</taxon>
        <taxon>Cervinae</taxon>
        <taxon>Cervus</taxon>
    </lineage>
</organism>
<dbReference type="GO" id="GO:0005524">
    <property type="term" value="F:ATP binding"/>
    <property type="evidence" value="ECO:0007669"/>
    <property type="project" value="UniProtKB-KW"/>
</dbReference>
<dbReference type="GO" id="GO:0003777">
    <property type="term" value="F:microtubule motor activity"/>
    <property type="evidence" value="ECO:0007669"/>
    <property type="project" value="InterPro"/>
</dbReference>
<evidence type="ECO:0000313" key="6">
    <source>
        <dbReference type="EMBL" id="OWK00791.1"/>
    </source>
</evidence>
<dbReference type="Gene3D" id="3.40.850.10">
    <property type="entry name" value="Kinesin motor domain"/>
    <property type="match status" value="1"/>
</dbReference>
<comment type="caution">
    <text evidence="6">The sequence shown here is derived from an EMBL/GenBank/DDBJ whole genome shotgun (WGS) entry which is preliminary data.</text>
</comment>
<keyword evidence="1" id="KW-0547">Nucleotide-binding</keyword>
<feature type="coiled-coil region" evidence="5">
    <location>
        <begin position="173"/>
        <end position="231"/>
    </location>
</feature>
<name>A0A212C455_CEREH</name>
<dbReference type="SUPFAM" id="SSF52540">
    <property type="entry name" value="P-loop containing nucleoside triphosphate hydrolases"/>
    <property type="match status" value="1"/>
</dbReference>
<evidence type="ECO:0000256" key="2">
    <source>
        <dbReference type="ARBA" id="ARBA00022840"/>
    </source>
</evidence>